<gene>
    <name evidence="3" type="ORF">ERUC_LOCUS1636</name>
</gene>
<evidence type="ECO:0000313" key="3">
    <source>
        <dbReference type="EMBL" id="CAH8293507.1"/>
    </source>
</evidence>
<organism evidence="3 4">
    <name type="scientific">Eruca vesicaria subsp. sativa</name>
    <name type="common">Garden rocket</name>
    <name type="synonym">Eruca sativa</name>
    <dbReference type="NCBI Taxonomy" id="29727"/>
    <lineage>
        <taxon>Eukaryota</taxon>
        <taxon>Viridiplantae</taxon>
        <taxon>Streptophyta</taxon>
        <taxon>Embryophyta</taxon>
        <taxon>Tracheophyta</taxon>
        <taxon>Spermatophyta</taxon>
        <taxon>Magnoliopsida</taxon>
        <taxon>eudicotyledons</taxon>
        <taxon>Gunneridae</taxon>
        <taxon>Pentapetalae</taxon>
        <taxon>rosids</taxon>
        <taxon>malvids</taxon>
        <taxon>Brassicales</taxon>
        <taxon>Brassicaceae</taxon>
        <taxon>Brassiceae</taxon>
        <taxon>Eruca</taxon>
    </lineage>
</organism>
<dbReference type="AlphaFoldDB" id="A0ABC8IQT8"/>
<evidence type="ECO:0000313" key="4">
    <source>
        <dbReference type="Proteomes" id="UP001642260"/>
    </source>
</evidence>
<dbReference type="Proteomes" id="UP001642260">
    <property type="component" value="Unassembled WGS sequence"/>
</dbReference>
<proteinExistence type="predicted"/>
<comment type="caution">
    <text evidence="3">The sequence shown here is derived from an EMBL/GenBank/DDBJ whole genome shotgun (WGS) entry which is preliminary data.</text>
</comment>
<dbReference type="EMBL" id="CAKOAT010048488">
    <property type="protein sequence ID" value="CAH8293507.1"/>
    <property type="molecule type" value="Genomic_DNA"/>
</dbReference>
<evidence type="ECO:0000256" key="1">
    <source>
        <dbReference type="ARBA" id="ARBA00004308"/>
    </source>
</evidence>
<reference evidence="3 4" key="1">
    <citation type="submission" date="2022-03" db="EMBL/GenBank/DDBJ databases">
        <authorList>
            <person name="Macdonald S."/>
            <person name="Ahmed S."/>
            <person name="Newling K."/>
        </authorList>
    </citation>
    <scope>NUCLEOTIDE SEQUENCE [LARGE SCALE GENOMIC DNA]</scope>
</reference>
<name>A0ABC8IQT8_ERUVS</name>
<keyword evidence="4" id="KW-1185">Reference proteome</keyword>
<dbReference type="GO" id="GO:0012505">
    <property type="term" value="C:endomembrane system"/>
    <property type="evidence" value="ECO:0007669"/>
    <property type="project" value="UniProtKB-SubCell"/>
</dbReference>
<sequence>MSLWVAVIDGDGISLTVAEIDSASLFRCFLCLGMLLSGRFYAFEKAHRLDSTSSGRGVRQFKTVLLQRLERENETTLAGRQKSDAREMQSFYQHYYKKYIQALFACTFLAIMEPCCSVKDRIGYSMVTDAEQKGFITPGKVSDYY</sequence>
<accession>A0ABC8IQT8</accession>
<comment type="subcellular location">
    <subcellularLocation>
        <location evidence="1">Endomembrane system</location>
    </subcellularLocation>
</comment>
<dbReference type="Gene3D" id="3.40.50.1100">
    <property type="match status" value="1"/>
</dbReference>
<protein>
    <submittedName>
        <fullName evidence="3">Uncharacterized protein</fullName>
    </submittedName>
</protein>
<keyword evidence="2" id="KW-0472">Membrane</keyword>
<evidence type="ECO:0000256" key="2">
    <source>
        <dbReference type="ARBA" id="ARBA00023136"/>
    </source>
</evidence>
<dbReference type="InterPro" id="IPR023175">
    <property type="entry name" value="Vta1/CALS_N_sf"/>
</dbReference>
<dbReference type="InterPro" id="IPR036052">
    <property type="entry name" value="TrpB-like_PALP_sf"/>
</dbReference>
<dbReference type="Gene3D" id="1.25.40.270">
    <property type="entry name" value="Vacuolar protein sorting-associated protein vta1"/>
    <property type="match status" value="1"/>
</dbReference>